<comment type="caution">
    <text evidence="8">The sequence shown here is derived from an EMBL/GenBank/DDBJ whole genome shotgun (WGS) entry which is preliminary data.</text>
</comment>
<keyword evidence="8" id="KW-0966">Cell projection</keyword>
<keyword evidence="8" id="KW-0282">Flagellum</keyword>
<dbReference type="Pfam" id="PF22692">
    <property type="entry name" value="LlgE_F_G_D1"/>
    <property type="match status" value="1"/>
</dbReference>
<dbReference type="SUPFAM" id="SSF117143">
    <property type="entry name" value="Flagellar hook protein flgE"/>
    <property type="match status" value="1"/>
</dbReference>
<feature type="domain" description="Flagellar basal-body/hook protein C-terminal" evidence="6">
    <location>
        <begin position="201"/>
        <end position="246"/>
    </location>
</feature>
<keyword evidence="3 4" id="KW-0975">Bacterial flagellum</keyword>
<dbReference type="InterPro" id="IPR010930">
    <property type="entry name" value="Flg_bb/hook_C_dom"/>
</dbReference>
<comment type="subcellular location">
    <subcellularLocation>
        <location evidence="1 4">Bacterial flagellum basal body</location>
    </subcellularLocation>
</comment>
<name>A0ABV6RLV9_9GAMM</name>
<dbReference type="Pfam" id="PF06429">
    <property type="entry name" value="Flg_bbr_C"/>
    <property type="match status" value="1"/>
</dbReference>
<comment type="similarity">
    <text evidence="2 4">Belongs to the flagella basal body rod proteins family.</text>
</comment>
<dbReference type="PANTHER" id="PTHR30435">
    <property type="entry name" value="FLAGELLAR PROTEIN"/>
    <property type="match status" value="1"/>
</dbReference>
<dbReference type="InterPro" id="IPR053967">
    <property type="entry name" value="LlgE_F_G-like_D1"/>
</dbReference>
<dbReference type="PANTHER" id="PTHR30435:SF19">
    <property type="entry name" value="FLAGELLAR BASAL-BODY ROD PROTEIN FLGG"/>
    <property type="match status" value="1"/>
</dbReference>
<dbReference type="NCBIfam" id="TIGR03506">
    <property type="entry name" value="FlgEFG_subfam"/>
    <property type="match status" value="2"/>
</dbReference>
<reference evidence="8 9" key="1">
    <citation type="submission" date="2024-09" db="EMBL/GenBank/DDBJ databases">
        <authorList>
            <person name="Sun Q."/>
            <person name="Mori K."/>
        </authorList>
    </citation>
    <scope>NUCLEOTIDE SEQUENCE [LARGE SCALE GENOMIC DNA]</scope>
    <source>
        <strain evidence="8 9">KCTC 23076</strain>
    </source>
</reference>
<evidence type="ECO:0000313" key="9">
    <source>
        <dbReference type="Proteomes" id="UP001589896"/>
    </source>
</evidence>
<dbReference type="Pfam" id="PF00460">
    <property type="entry name" value="Flg_bb_rod"/>
    <property type="match status" value="1"/>
</dbReference>
<feature type="domain" description="Flagellar hook protein FlgE/F/G-like D1" evidence="7">
    <location>
        <begin position="82"/>
        <end position="145"/>
    </location>
</feature>
<dbReference type="EMBL" id="JBHLTG010000001">
    <property type="protein sequence ID" value="MFC0677977.1"/>
    <property type="molecule type" value="Genomic_DNA"/>
</dbReference>
<keyword evidence="8" id="KW-0969">Cilium</keyword>
<evidence type="ECO:0000256" key="2">
    <source>
        <dbReference type="ARBA" id="ARBA00009677"/>
    </source>
</evidence>
<dbReference type="InterPro" id="IPR037925">
    <property type="entry name" value="FlgE/F/G-like"/>
</dbReference>
<keyword evidence="9" id="KW-1185">Reference proteome</keyword>
<dbReference type="InterPro" id="IPR001444">
    <property type="entry name" value="Flag_bb_rod_N"/>
</dbReference>
<evidence type="ECO:0000256" key="1">
    <source>
        <dbReference type="ARBA" id="ARBA00004117"/>
    </source>
</evidence>
<evidence type="ECO:0000256" key="4">
    <source>
        <dbReference type="RuleBase" id="RU362116"/>
    </source>
</evidence>
<evidence type="ECO:0000259" key="6">
    <source>
        <dbReference type="Pfam" id="PF06429"/>
    </source>
</evidence>
<dbReference type="Proteomes" id="UP001589896">
    <property type="component" value="Unassembled WGS sequence"/>
</dbReference>
<accession>A0ABV6RLV9</accession>
<organism evidence="8 9">
    <name type="scientific">Lysobacter korlensis</name>
    <dbReference type="NCBI Taxonomy" id="553636"/>
    <lineage>
        <taxon>Bacteria</taxon>
        <taxon>Pseudomonadati</taxon>
        <taxon>Pseudomonadota</taxon>
        <taxon>Gammaproteobacteria</taxon>
        <taxon>Lysobacterales</taxon>
        <taxon>Lysobacteraceae</taxon>
        <taxon>Lysobacter</taxon>
    </lineage>
</organism>
<dbReference type="InterPro" id="IPR020013">
    <property type="entry name" value="Flagellar_FlgE/F/G"/>
</dbReference>
<protein>
    <submittedName>
        <fullName evidence="8">Flagellar hook-basal body protein</fullName>
    </submittedName>
</protein>
<evidence type="ECO:0000259" key="7">
    <source>
        <dbReference type="Pfam" id="PF22692"/>
    </source>
</evidence>
<gene>
    <name evidence="8" type="ORF">ACFFGH_09000</name>
</gene>
<sequence>MIDALHIASSGLRSEQKLIDVISHNVANLQTPGFKRTRVNFLELAAPSVAGTAQTGQGTRAETSTIFSMGELRGTQNPLDVAIDGAGFFELEAADGSAVYSRDGQFRLDSEGHLVSTNGLRLMRGFAVPQDATDLRIAANGEVTARLGSDTERTVIGTLELASFTAADALESIGHNQYRATDAAGVASYGLPGEAGLGALQQGHVEMANVEMVDEMTTLVLAQRAYQLNARVLQASDQILETINNLRR</sequence>
<proteinExistence type="inferred from homology"/>
<evidence type="ECO:0000259" key="5">
    <source>
        <dbReference type="Pfam" id="PF00460"/>
    </source>
</evidence>
<dbReference type="RefSeq" id="WP_386667179.1">
    <property type="nucleotide sequence ID" value="NZ_JBHLTG010000001.1"/>
</dbReference>
<feature type="domain" description="Flagellar basal body rod protein N-terminal" evidence="5">
    <location>
        <begin position="6"/>
        <end position="35"/>
    </location>
</feature>
<evidence type="ECO:0000313" key="8">
    <source>
        <dbReference type="EMBL" id="MFC0677977.1"/>
    </source>
</evidence>
<evidence type="ECO:0000256" key="3">
    <source>
        <dbReference type="ARBA" id="ARBA00023143"/>
    </source>
</evidence>